<dbReference type="Pfam" id="PF04078">
    <property type="entry name" value="Rcd1"/>
    <property type="match status" value="1"/>
</dbReference>
<dbReference type="PANTHER" id="PTHR12262">
    <property type="entry name" value="CCR4-NOT TRANSCRIPTION COMPLEX SUBUNIT 9"/>
    <property type="match status" value="1"/>
</dbReference>
<dbReference type="GO" id="GO:0006402">
    <property type="term" value="P:mRNA catabolic process"/>
    <property type="evidence" value="ECO:0007669"/>
    <property type="project" value="InterPro"/>
</dbReference>
<protein>
    <recommendedName>
        <fullName evidence="3">CCR4-NOT transcription complex subunit 9</fullName>
    </recommendedName>
</protein>
<dbReference type="OrthoDB" id="1183224at2759"/>
<name>A0A5J5A346_9ASTE</name>
<dbReference type="InterPro" id="IPR011989">
    <property type="entry name" value="ARM-like"/>
</dbReference>
<dbReference type="Gene3D" id="1.25.10.10">
    <property type="entry name" value="Leucine-rich Repeat Variant"/>
    <property type="match status" value="1"/>
</dbReference>
<reference evidence="1 2" key="1">
    <citation type="submission" date="2019-09" db="EMBL/GenBank/DDBJ databases">
        <title>A chromosome-level genome assembly of the Chinese tupelo Nyssa sinensis.</title>
        <authorList>
            <person name="Yang X."/>
            <person name="Kang M."/>
            <person name="Yang Y."/>
            <person name="Xiong H."/>
            <person name="Wang M."/>
            <person name="Zhang Z."/>
            <person name="Wang Z."/>
            <person name="Wu H."/>
            <person name="Ma T."/>
            <person name="Liu J."/>
            <person name="Xi Z."/>
        </authorList>
    </citation>
    <scope>NUCLEOTIDE SEQUENCE [LARGE SCALE GENOMIC DNA]</scope>
    <source>
        <strain evidence="1">J267</strain>
        <tissue evidence="1">Leaf</tissue>
    </source>
</reference>
<proteinExistence type="predicted"/>
<dbReference type="Proteomes" id="UP000325577">
    <property type="component" value="Linkage Group LG4"/>
</dbReference>
<evidence type="ECO:0000313" key="1">
    <source>
        <dbReference type="EMBL" id="KAA8524719.1"/>
    </source>
</evidence>
<dbReference type="EMBL" id="CM018047">
    <property type="protein sequence ID" value="KAA8524719.1"/>
    <property type="molecule type" value="Genomic_DNA"/>
</dbReference>
<accession>A0A5J5A346</accession>
<organism evidence="1 2">
    <name type="scientific">Nyssa sinensis</name>
    <dbReference type="NCBI Taxonomy" id="561372"/>
    <lineage>
        <taxon>Eukaryota</taxon>
        <taxon>Viridiplantae</taxon>
        <taxon>Streptophyta</taxon>
        <taxon>Embryophyta</taxon>
        <taxon>Tracheophyta</taxon>
        <taxon>Spermatophyta</taxon>
        <taxon>Magnoliopsida</taxon>
        <taxon>eudicotyledons</taxon>
        <taxon>Gunneridae</taxon>
        <taxon>Pentapetalae</taxon>
        <taxon>asterids</taxon>
        <taxon>Cornales</taxon>
        <taxon>Nyssaceae</taxon>
        <taxon>Nyssa</taxon>
    </lineage>
</organism>
<dbReference type="GO" id="GO:0030014">
    <property type="term" value="C:CCR4-NOT complex"/>
    <property type="evidence" value="ECO:0007669"/>
    <property type="project" value="InterPro"/>
</dbReference>
<gene>
    <name evidence="1" type="ORF">F0562_011142</name>
</gene>
<dbReference type="InterPro" id="IPR007216">
    <property type="entry name" value="CNOT9"/>
</dbReference>
<sequence>MRHFNLICFHAFESEDILLVMELYLPKPFSYNTYLFERDLATILTEFLLAARIPAYLYPFLSSTETELPFELLRINSLGVIDALIKDDDPQVIHFLLESEIFPLCLRCMELGHETSKQVAALTVSKILQQQQGLYYCGAFVDRFYAVAHVLRRVVDNLPENPQPPLLRNIVRCYLLLTKMPRASGALRRCFPASLTDGTFTNILREDPQTMRHLQHLLYKVNLGHGSN</sequence>
<evidence type="ECO:0000313" key="2">
    <source>
        <dbReference type="Proteomes" id="UP000325577"/>
    </source>
</evidence>
<dbReference type="AlphaFoldDB" id="A0A5J5A346"/>
<keyword evidence="2" id="KW-1185">Reference proteome</keyword>
<evidence type="ECO:0008006" key="3">
    <source>
        <dbReference type="Google" id="ProtNLM"/>
    </source>
</evidence>